<dbReference type="Pfam" id="PF21674">
    <property type="entry name" value="CCDC22_N"/>
    <property type="match status" value="1"/>
</dbReference>
<feature type="compositionally biased region" description="Basic and acidic residues" evidence="2">
    <location>
        <begin position="239"/>
        <end position="261"/>
    </location>
</feature>
<dbReference type="InterPro" id="IPR048348">
    <property type="entry name" value="CCDC22_CC"/>
</dbReference>
<sequence>MEEESRDILMTTLIESGVSIPGDFTSVSEFTPEALVSICAQLLNLIDPSASFSDELPDSLPERFRICTDIAHSVKNLGYINDMSYYKCLIVLKEQAFIVPESCDSPLVFFTLRSGLCGFSYLCENHAETDCMCCLRQFLHPSEDDSYRLVRFLVERLSEISEGRKTLTAGDIASRPKMETFRDISDDMMVNEDKDETFDMHIQKVEAVLKDLTMTSEKSHSSDSLAKNTSANVDFSSQKTDDPVTDVRSDLSLRDSSRCEENSYEDPFETNYETVELQNQHDVLLEELESGSSQLCSLESELELLQMAAERLLDDKKPGGSYLEQLNQQLVVKRCNIMDLKKQWYEQYYIYFKLKASMHSVSWTTSGHDGRVMYRMITKYIMSSFRDDVRLTLETKKLLLLDQLHVEEPEAKEKFHKLRKTELDLQSLSSEIQKREDERCNLYNELERQPKAAPRKSYIHGIKEITKNSRKLDTDIQRISGETRELQLEKNSIQERLHRSYAVVDEMVTREVKKDPAVRQVYKLLTSIHSIFEQISEKILMTDRFRRETVDYEKKLGSITARGMSLEKLQADLDAIRKENESLKK</sequence>
<protein>
    <submittedName>
        <fullName evidence="5">F14J16.7</fullName>
    </submittedName>
</protein>
<dbReference type="InterPro" id="IPR048349">
    <property type="entry name" value="CCDC22_N"/>
</dbReference>
<name>Q9LG30_ARATH</name>
<evidence type="ECO:0000259" key="4">
    <source>
        <dbReference type="Pfam" id="PF21674"/>
    </source>
</evidence>
<feature type="region of interest" description="Disordered" evidence="2">
    <location>
        <begin position="216"/>
        <end position="267"/>
    </location>
</feature>
<reference evidence="5" key="3">
    <citation type="submission" date="2000-06" db="EMBL/GenBank/DDBJ databases">
        <authorList>
            <person name="Cheuk R."/>
            <person name="Shinn P."/>
            <person name="Brooks S."/>
            <person name="Buehler E."/>
            <person name="Chao Q."/>
            <person name="Johnson-Hopson C."/>
            <person name="Khan S."/>
            <person name="Kim C."/>
            <person name="Altafi H."/>
            <person name="Bei B."/>
            <person name="Chin C."/>
            <person name="Chiou J."/>
            <person name="Choi E."/>
            <person name="Conn L."/>
            <person name="Conway A."/>
            <person name="Gonzalez A."/>
            <person name="Hansen N."/>
            <person name="Howing B."/>
            <person name="Koo T."/>
            <person name="Lam B."/>
            <person name="Lee J."/>
            <person name="Lenz C."/>
            <person name="Li J."/>
            <person name="Liu A."/>
            <person name="Liu J."/>
            <person name="Liu S."/>
            <person name="Mukharsky N."/>
            <person name="Nguyen M."/>
            <person name="Palm C."/>
            <person name="Pham P."/>
            <person name="Sakano H."/>
            <person name="Schwartz J."/>
            <person name="Southwick A."/>
            <person name="Thaveri A."/>
            <person name="Toriumi M."/>
            <person name="Vaysberg M."/>
            <person name="Yu G."/>
            <person name="Davis R."/>
            <person name="Federspiel N."/>
            <person name="Theologis A."/>
            <person name="Ecker J."/>
        </authorList>
    </citation>
    <scope>NUCLEOTIDE SEQUENCE</scope>
</reference>
<evidence type="ECO:0000256" key="2">
    <source>
        <dbReference type="SAM" id="MobiDB-lite"/>
    </source>
</evidence>
<dbReference type="PANTHER" id="PTHR15668">
    <property type="entry name" value="JM1 PROTEIN"/>
    <property type="match status" value="1"/>
</dbReference>
<comment type="similarity">
    <text evidence="1">Belongs to the CCDC22 family.</text>
</comment>
<feature type="domain" description="CCDC22 N-terminal" evidence="4">
    <location>
        <begin position="3"/>
        <end position="89"/>
    </location>
</feature>
<dbReference type="EMBL" id="AC002304">
    <property type="protein sequence ID" value="AAF79339.1"/>
    <property type="molecule type" value="Genomic_DNA"/>
</dbReference>
<evidence type="ECO:0000313" key="5">
    <source>
        <dbReference type="EMBL" id="AAF79339.1"/>
    </source>
</evidence>
<proteinExistence type="inferred from homology"/>
<reference key="1">
    <citation type="journal article" date="2000" name="Nature">
        <title>Sequence and analysis of chromosome 1 of the plant Arabidopsis thaliana.</title>
        <authorList>
            <person name="Theologis A."/>
            <person name="Ecker J.R."/>
            <person name="Palm C.J."/>
            <person name="Federspiel N.A."/>
            <person name="Kaul S."/>
            <person name="White O."/>
            <person name="Alonso J."/>
            <person name="Altafi H."/>
            <person name="Araujo R."/>
            <person name="Bowman C.L."/>
            <person name="Brooks S.Y."/>
            <person name="Buehler E."/>
            <person name="Chan A."/>
            <person name="Chao Q."/>
            <person name="Chen H."/>
            <person name="Cheuk R.F."/>
            <person name="Chin C.W."/>
            <person name="Chung M.K."/>
            <person name="Conn L."/>
            <person name="Conway A.B."/>
            <person name="Conway A.R."/>
            <person name="Creasy T.H."/>
            <person name="Dewar K."/>
            <person name="Dunn P."/>
            <person name="Etgu P."/>
            <person name="Feldblyum T.V."/>
            <person name="Feng J."/>
            <person name="Fong B."/>
            <person name="Fujii C.Y."/>
            <person name="Gill J.E."/>
            <person name="Goldsmith A.D."/>
            <person name="Haas B."/>
            <person name="Hansen N.F."/>
            <person name="Hughes B."/>
            <person name="Huizar L."/>
            <person name="Hunter J.L."/>
            <person name="Jenkins J."/>
            <person name="Johnson-Hopson C."/>
            <person name="Khan S."/>
            <person name="Khaykin E."/>
            <person name="Kim C.J."/>
            <person name="Koo H.L."/>
            <person name="Kremenetskaia I."/>
            <person name="Kurtz D.B."/>
            <person name="Kwan A."/>
            <person name="Lam B."/>
            <person name="Langin-Hooper S."/>
            <person name="Lee A."/>
            <person name="Lee J.M."/>
            <person name="Lenz C.A."/>
            <person name="Li J.H."/>
            <person name="Li Y."/>
            <person name="Lin X."/>
            <person name="Liu S.X."/>
            <person name="Liu Z.A."/>
            <person name="Luros J.S."/>
            <person name="Maiti R."/>
            <person name="Marziali A."/>
            <person name="Militscher J."/>
            <person name="Miranda M."/>
            <person name="Nguyen M."/>
            <person name="Nierman W.C."/>
            <person name="Osborne B.I."/>
            <person name="Pai G."/>
            <person name="Peterson J."/>
            <person name="Pham P.K."/>
            <person name="Rizzo M."/>
            <person name="Rooney T."/>
            <person name="Rowley D."/>
            <person name="Sakano H."/>
            <person name="Salzberg S.L."/>
            <person name="Schwartz J.R."/>
            <person name="Shinn P."/>
            <person name="Southwick A.M."/>
            <person name="Sun H."/>
            <person name="Tallon L.J."/>
            <person name="Tambunga G."/>
            <person name="Toriumi M.J."/>
            <person name="Town C.D."/>
            <person name="Utterback T."/>
            <person name="Van Aken S."/>
            <person name="Vaysberg M."/>
            <person name="Vysotskaia V.S."/>
            <person name="Walker M."/>
            <person name="Wu D."/>
            <person name="Yu G."/>
            <person name="Fraser C.M."/>
            <person name="Venter J.C."/>
            <person name="Davis R.W."/>
        </authorList>
    </citation>
    <scope>NUCLEOTIDE SEQUENCE [LARGE SCALE GENOMIC DNA]</scope>
    <source>
        <strain>cv. Columbia</strain>
    </source>
</reference>
<dbReference type="AlphaFoldDB" id="Q9LG30"/>
<dbReference type="ExpressionAtlas" id="Q9LG30">
    <property type="expression patterns" value="baseline and differential"/>
</dbReference>
<dbReference type="Pfam" id="PF05667">
    <property type="entry name" value="CCDC22_CC"/>
    <property type="match status" value="1"/>
</dbReference>
<reference evidence="5" key="2">
    <citation type="submission" date="2000-05" db="EMBL/GenBank/DDBJ databases">
        <title>Genomic sequence for Arabidopsis thaliana BAC F14J16 from chromosome I.</title>
        <authorList>
            <person name="Shinn P."/>
            <person name="Brooks S."/>
            <person name="Buehler E."/>
            <person name="Chao Q."/>
            <person name="Johnson-Hopson C."/>
            <person name="Khan S."/>
            <person name="Kim C."/>
            <person name="Altafi H."/>
            <person name="Bei Q."/>
            <person name="Chin C."/>
            <person name="Chiou J."/>
            <person name="Choi E."/>
            <person name="Conn L."/>
            <person name="Conway A."/>
            <person name="Gonzales A."/>
            <person name="Hansen N."/>
            <person name="Howing B."/>
            <person name="Koo T."/>
            <person name="Lam B."/>
            <person name="Lee J."/>
            <person name="Lenz C."/>
            <person name="Li J."/>
            <person name="Liu A."/>
            <person name="Liu K."/>
            <person name="Liu S."/>
            <person name="Mukharsky N."/>
            <person name="Nguyen M."/>
            <person name="Palm C."/>
            <person name="Pham P."/>
            <person name="Sakano H."/>
            <person name="Schwartz J."/>
            <person name="Southwick A."/>
            <person name="Thaveri A."/>
            <person name="Toriumi M."/>
            <person name="Vaysberg M."/>
            <person name="Yu G."/>
            <person name="Federspiel N.A."/>
            <person name="Theologis A."/>
            <person name="Ecker J.R."/>
        </authorList>
    </citation>
    <scope>NUCLEOTIDE SEQUENCE</scope>
</reference>
<feature type="compositionally biased region" description="Polar residues" evidence="2">
    <location>
        <begin position="222"/>
        <end position="238"/>
    </location>
</feature>
<dbReference type="PANTHER" id="PTHR15668:SF4">
    <property type="entry name" value="COILED-COIL DOMAIN-CONTAINING PROTEIN 22"/>
    <property type="match status" value="1"/>
</dbReference>
<evidence type="ECO:0000256" key="1">
    <source>
        <dbReference type="ARBA" id="ARBA00006438"/>
    </source>
</evidence>
<dbReference type="InterPro" id="IPR008530">
    <property type="entry name" value="CCDC22"/>
</dbReference>
<feature type="domain" description="CCDC22 coiled-coil" evidence="3">
    <location>
        <begin position="407"/>
        <end position="560"/>
    </location>
</feature>
<accession>Q9LG30</accession>
<organism evidence="5">
    <name type="scientific">Arabidopsis thaliana</name>
    <name type="common">Mouse-ear cress</name>
    <dbReference type="NCBI Taxonomy" id="3702"/>
    <lineage>
        <taxon>Eukaryota</taxon>
        <taxon>Viridiplantae</taxon>
        <taxon>Streptophyta</taxon>
        <taxon>Embryophyta</taxon>
        <taxon>Tracheophyta</taxon>
        <taxon>Spermatophyta</taxon>
        <taxon>Magnoliopsida</taxon>
        <taxon>eudicotyledons</taxon>
        <taxon>Gunneridae</taxon>
        <taxon>Pentapetalae</taxon>
        <taxon>rosids</taxon>
        <taxon>malvids</taxon>
        <taxon>Brassicales</taxon>
        <taxon>Brassicaceae</taxon>
        <taxon>Camelineae</taxon>
        <taxon>Arabidopsis</taxon>
    </lineage>
</organism>
<evidence type="ECO:0000259" key="3">
    <source>
        <dbReference type="Pfam" id="PF05667"/>
    </source>
</evidence>